<organism evidence="1 2">
    <name type="scientific">Rangifer tarandus platyrhynchus</name>
    <name type="common">Svalbard reindeer</name>
    <dbReference type="NCBI Taxonomy" id="3082113"/>
    <lineage>
        <taxon>Eukaryota</taxon>
        <taxon>Metazoa</taxon>
        <taxon>Chordata</taxon>
        <taxon>Craniata</taxon>
        <taxon>Vertebrata</taxon>
        <taxon>Euteleostomi</taxon>
        <taxon>Mammalia</taxon>
        <taxon>Eutheria</taxon>
        <taxon>Laurasiatheria</taxon>
        <taxon>Artiodactyla</taxon>
        <taxon>Ruminantia</taxon>
        <taxon>Pecora</taxon>
        <taxon>Cervidae</taxon>
        <taxon>Odocoileinae</taxon>
        <taxon>Rangifer</taxon>
    </lineage>
</organism>
<reference evidence="1" key="1">
    <citation type="submission" date="2023-05" db="EMBL/GenBank/DDBJ databases">
        <authorList>
            <consortium name="ELIXIR-Norway"/>
        </authorList>
    </citation>
    <scope>NUCLEOTIDE SEQUENCE</scope>
</reference>
<dbReference type="Proteomes" id="UP001162501">
    <property type="component" value="Chromosome 15"/>
</dbReference>
<evidence type="ECO:0000313" key="2">
    <source>
        <dbReference type="Proteomes" id="UP001162501"/>
    </source>
</evidence>
<sequence length="80" mass="8445">MLPVRAERRGFLAHRLGQAARLHVLVLGASSRRTLFSPTATPWAWARCAASIDTSASARASTATPTTTRATASARASPLN</sequence>
<gene>
    <name evidence="1" type="ORF">MRATA1EN3_LOCUS6972</name>
</gene>
<dbReference type="EMBL" id="OX596099">
    <property type="protein sequence ID" value="CAI9695759.1"/>
    <property type="molecule type" value="Genomic_DNA"/>
</dbReference>
<evidence type="ECO:0000313" key="1">
    <source>
        <dbReference type="EMBL" id="CAI9695759.1"/>
    </source>
</evidence>
<proteinExistence type="predicted"/>
<protein>
    <submittedName>
        <fullName evidence="1">Uncharacterized protein</fullName>
    </submittedName>
</protein>
<name>A0ACB0E5Y5_RANTA</name>
<accession>A0ACB0E5Y5</accession>